<reference evidence="2 3" key="1">
    <citation type="journal article" date="2016" name="Nat. Commun.">
        <title>Thousands of microbial genomes shed light on interconnected biogeochemical processes in an aquifer system.</title>
        <authorList>
            <person name="Anantharaman K."/>
            <person name="Brown C.T."/>
            <person name="Hug L.A."/>
            <person name="Sharon I."/>
            <person name="Castelle C.J."/>
            <person name="Probst A.J."/>
            <person name="Thomas B.C."/>
            <person name="Singh A."/>
            <person name="Wilkins M.J."/>
            <person name="Karaoz U."/>
            <person name="Brodie E.L."/>
            <person name="Williams K.H."/>
            <person name="Hubbard S.S."/>
            <person name="Banfield J.F."/>
        </authorList>
    </citation>
    <scope>NUCLEOTIDE SEQUENCE [LARGE SCALE GENOMIC DNA]</scope>
</reference>
<keyword evidence="1" id="KW-0472">Membrane</keyword>
<feature type="transmembrane region" description="Helical" evidence="1">
    <location>
        <begin position="12"/>
        <end position="42"/>
    </location>
</feature>
<sequence>MIKNKFKTKRGFTLIELMVSVSIFAIVTLITSGSFIVLANIYRKVQSNRAIIDNLNLAMDTMTLQIREGENYSIGGDQFSFDEYRIVEGTTYERQRTVTYKLEGTVLQECDDLINDCTDLTSREIEISRLNFDVRGGANEGKLVTIVMKGKAKNKQGLETEFLLQTSLAQRNKRNNI</sequence>
<dbReference type="Proteomes" id="UP000177043">
    <property type="component" value="Unassembled WGS sequence"/>
</dbReference>
<dbReference type="NCBIfam" id="TIGR02532">
    <property type="entry name" value="IV_pilin_GFxxxE"/>
    <property type="match status" value="1"/>
</dbReference>
<keyword evidence="1" id="KW-1133">Transmembrane helix</keyword>
<dbReference type="AlphaFoldDB" id="A0A1G2QCA4"/>
<comment type="caution">
    <text evidence="2">The sequence shown here is derived from an EMBL/GenBank/DDBJ whole genome shotgun (WGS) entry which is preliminary data.</text>
</comment>
<keyword evidence="1" id="KW-0812">Transmembrane</keyword>
<name>A0A1G2QCA4_9BACT</name>
<dbReference type="EMBL" id="MHTJ01000004">
    <property type="protein sequence ID" value="OHA58206.1"/>
    <property type="molecule type" value="Genomic_DNA"/>
</dbReference>
<evidence type="ECO:0000313" key="2">
    <source>
        <dbReference type="EMBL" id="OHA58206.1"/>
    </source>
</evidence>
<dbReference type="Pfam" id="PF07963">
    <property type="entry name" value="N_methyl"/>
    <property type="match status" value="1"/>
</dbReference>
<evidence type="ECO:0000313" key="3">
    <source>
        <dbReference type="Proteomes" id="UP000177043"/>
    </source>
</evidence>
<evidence type="ECO:0000256" key="1">
    <source>
        <dbReference type="SAM" id="Phobius"/>
    </source>
</evidence>
<dbReference type="STRING" id="1802438.A2571_03010"/>
<dbReference type="PROSITE" id="PS00409">
    <property type="entry name" value="PROKAR_NTER_METHYL"/>
    <property type="match status" value="1"/>
</dbReference>
<evidence type="ECO:0008006" key="4">
    <source>
        <dbReference type="Google" id="ProtNLM"/>
    </source>
</evidence>
<protein>
    <recommendedName>
        <fullName evidence="4">Prepilin-type N-terminal cleavage/methylation domain-containing protein</fullName>
    </recommendedName>
</protein>
<accession>A0A1G2QCA4</accession>
<dbReference type="InterPro" id="IPR012902">
    <property type="entry name" value="N_methyl_site"/>
</dbReference>
<gene>
    <name evidence="2" type="ORF">A2571_03010</name>
</gene>
<organism evidence="2 3">
    <name type="scientific">Candidatus Vogelbacteria bacterium RIFOXYD1_FULL_44_32</name>
    <dbReference type="NCBI Taxonomy" id="1802438"/>
    <lineage>
        <taxon>Bacteria</taxon>
        <taxon>Candidatus Vogeliibacteriota</taxon>
    </lineage>
</organism>
<proteinExistence type="predicted"/>